<evidence type="ECO:0000256" key="1">
    <source>
        <dbReference type="ARBA" id="ARBA00004431"/>
    </source>
</evidence>
<dbReference type="PATRIC" id="fig|1938.6.peg.6757"/>
<keyword evidence="3" id="KW-0132">Cell division</keyword>
<evidence type="ECO:0000256" key="4">
    <source>
        <dbReference type="ARBA" id="ARBA00022969"/>
    </source>
</evidence>
<gene>
    <name evidence="7" type="ORF">ADK34_31500</name>
</gene>
<dbReference type="Pfam" id="PF04686">
    <property type="entry name" value="SsgA"/>
    <property type="match status" value="1"/>
</dbReference>
<dbReference type="EMBL" id="LGUP01000380">
    <property type="protein sequence ID" value="KOG12618.1"/>
    <property type="molecule type" value="Genomic_DNA"/>
</dbReference>
<name>A0A0L8JG23_STRVR</name>
<evidence type="ECO:0000313" key="7">
    <source>
        <dbReference type="EMBL" id="KOG12618.1"/>
    </source>
</evidence>
<comment type="subcellular location">
    <subcellularLocation>
        <location evidence="1">Cell septum</location>
    </subcellularLocation>
</comment>
<dbReference type="InterPro" id="IPR006776">
    <property type="entry name" value="SsgB"/>
</dbReference>
<comment type="caution">
    <text evidence="7">The sequence shown here is derived from an EMBL/GenBank/DDBJ whole genome shotgun (WGS) entry which is preliminary data.</text>
</comment>
<keyword evidence="4" id="KW-0749">Sporulation</keyword>
<dbReference type="Proteomes" id="UP000037023">
    <property type="component" value="Unassembled WGS sequence"/>
</dbReference>
<dbReference type="InterPro" id="IPR038658">
    <property type="entry name" value="SsgB_sf"/>
</dbReference>
<reference evidence="7 8" key="1">
    <citation type="submission" date="2015-06" db="EMBL/GenBank/DDBJ databases">
        <authorList>
            <person name="Hoefler B.C."/>
            <person name="Straight P.D."/>
        </authorList>
    </citation>
    <scope>NUCLEOTIDE SEQUENCE [LARGE SCALE GENOMIC DNA]</scope>
    <source>
        <strain evidence="7 8">NRRL 3427</strain>
    </source>
</reference>
<keyword evidence="5" id="KW-0717">Septation</keyword>
<protein>
    <recommendedName>
        <fullName evidence="9">SsgA family sporulation/cell division regulator</fullName>
    </recommendedName>
</protein>
<evidence type="ECO:0000313" key="8">
    <source>
        <dbReference type="Proteomes" id="UP000037023"/>
    </source>
</evidence>
<comment type="similarity">
    <text evidence="2">Belongs to the SsgA family.</text>
</comment>
<dbReference type="GO" id="GO:0030435">
    <property type="term" value="P:sporulation resulting in formation of a cellular spore"/>
    <property type="evidence" value="ECO:0007669"/>
    <property type="project" value="UniProtKB-KW"/>
</dbReference>
<organism evidence="7 8">
    <name type="scientific">Streptomyces viridochromogenes</name>
    <dbReference type="NCBI Taxonomy" id="1938"/>
    <lineage>
        <taxon>Bacteria</taxon>
        <taxon>Bacillati</taxon>
        <taxon>Actinomycetota</taxon>
        <taxon>Actinomycetes</taxon>
        <taxon>Kitasatosporales</taxon>
        <taxon>Streptomycetaceae</taxon>
        <taxon>Streptomyces</taxon>
    </lineage>
</organism>
<evidence type="ECO:0000256" key="5">
    <source>
        <dbReference type="ARBA" id="ARBA00023210"/>
    </source>
</evidence>
<dbReference type="GO" id="GO:0000917">
    <property type="term" value="P:division septum assembly"/>
    <property type="evidence" value="ECO:0007669"/>
    <property type="project" value="UniProtKB-KW"/>
</dbReference>
<keyword evidence="6" id="KW-0131">Cell cycle</keyword>
<dbReference type="GO" id="GO:0030428">
    <property type="term" value="C:cell septum"/>
    <property type="evidence" value="ECO:0007669"/>
    <property type="project" value="UniProtKB-SubCell"/>
</dbReference>
<evidence type="ECO:0000256" key="3">
    <source>
        <dbReference type="ARBA" id="ARBA00022618"/>
    </source>
</evidence>
<dbReference type="AlphaFoldDB" id="A0A0L8JG23"/>
<proteinExistence type="inferred from homology"/>
<evidence type="ECO:0000256" key="2">
    <source>
        <dbReference type="ARBA" id="ARBA00009323"/>
    </source>
</evidence>
<evidence type="ECO:0000256" key="6">
    <source>
        <dbReference type="ARBA" id="ARBA00023306"/>
    </source>
</evidence>
<accession>A0A0L8JG23</accession>
<sequence length="128" mass="14057">MRRKVRTVILTAQDPVAVESILEYSRHDPLVVTFVLCLPGSGNDRRWALARDLLAEGLRSAAGLSDVQVCSVAPEQVLIELSNRSGYVALALHSADVRAFLDQCDLMVPDGREIVRQSLDDFLATLLP</sequence>
<evidence type="ECO:0008006" key="9">
    <source>
        <dbReference type="Google" id="ProtNLM"/>
    </source>
</evidence>
<dbReference type="Gene3D" id="2.30.31.20">
    <property type="entry name" value="Sporulation-specific cell division protein SsgB"/>
    <property type="match status" value="1"/>
</dbReference>